<dbReference type="Gene3D" id="3.90.190.20">
    <property type="entry name" value="Mur ligase, C-terminal domain"/>
    <property type="match status" value="1"/>
</dbReference>
<proteinExistence type="inferred from homology"/>
<dbReference type="SUPFAM" id="SSF53623">
    <property type="entry name" value="MurD-like peptide ligases, catalytic domain"/>
    <property type="match status" value="1"/>
</dbReference>
<dbReference type="HOGENOM" id="CLU_031507_1_1_3"/>
<comment type="subcellular location">
    <subcellularLocation>
        <location evidence="10 11">Cytoplasm</location>
    </subcellularLocation>
</comment>
<feature type="domain" description="Mur ligase N-terminal catalytic" evidence="12">
    <location>
        <begin position="28"/>
        <end position="73"/>
    </location>
</feature>
<dbReference type="UniPathway" id="UPA00219"/>
<dbReference type="AlphaFoldDB" id="U5QIZ6"/>
<comment type="pathway">
    <text evidence="10 11">Cell wall biogenesis; peptidoglycan biosynthesis.</text>
</comment>
<dbReference type="HAMAP" id="MF_02019">
    <property type="entry name" value="MurF"/>
    <property type="match status" value="1"/>
</dbReference>
<evidence type="ECO:0000259" key="12">
    <source>
        <dbReference type="Pfam" id="PF01225"/>
    </source>
</evidence>
<dbReference type="GO" id="GO:0071555">
    <property type="term" value="P:cell wall organization"/>
    <property type="evidence" value="ECO:0007669"/>
    <property type="project" value="UniProtKB-KW"/>
</dbReference>
<dbReference type="InterPro" id="IPR000713">
    <property type="entry name" value="Mur_ligase_N"/>
</dbReference>
<feature type="binding site" evidence="10">
    <location>
        <begin position="107"/>
        <end position="113"/>
    </location>
    <ligand>
        <name>ATP</name>
        <dbReference type="ChEBI" id="CHEBI:30616"/>
    </ligand>
</feature>
<keyword evidence="2 10" id="KW-0436">Ligase</keyword>
<dbReference type="InterPro" id="IPR035911">
    <property type="entry name" value="MurE/MurF_N"/>
</dbReference>
<dbReference type="STRING" id="1183438.GKIL_2706"/>
<dbReference type="InterPro" id="IPR036615">
    <property type="entry name" value="Mur_ligase_C_dom_sf"/>
</dbReference>
<dbReference type="GO" id="GO:0005737">
    <property type="term" value="C:cytoplasm"/>
    <property type="evidence" value="ECO:0007669"/>
    <property type="project" value="UniProtKB-SubCell"/>
</dbReference>
<evidence type="ECO:0000256" key="1">
    <source>
        <dbReference type="ARBA" id="ARBA00022490"/>
    </source>
</evidence>
<feature type="domain" description="Mur ligase C-terminal" evidence="13">
    <location>
        <begin position="307"/>
        <end position="430"/>
    </location>
</feature>
<evidence type="ECO:0000256" key="6">
    <source>
        <dbReference type="ARBA" id="ARBA00022960"/>
    </source>
</evidence>
<keyword evidence="16" id="KW-1185">Reference proteome</keyword>
<name>U5QIZ6_GLOK1</name>
<keyword evidence="7 10" id="KW-0573">Peptidoglycan synthesis</keyword>
<dbReference type="GO" id="GO:0051301">
    <property type="term" value="P:cell division"/>
    <property type="evidence" value="ECO:0007669"/>
    <property type="project" value="UniProtKB-KW"/>
</dbReference>
<keyword evidence="8 10" id="KW-0131">Cell cycle</keyword>
<keyword evidence="3 10" id="KW-0132">Cell division</keyword>
<dbReference type="GO" id="GO:0047480">
    <property type="term" value="F:UDP-N-acetylmuramoyl-tripeptide-D-alanyl-D-alanine ligase activity"/>
    <property type="evidence" value="ECO:0007669"/>
    <property type="project" value="UniProtKB-UniRule"/>
</dbReference>
<dbReference type="InterPro" id="IPR051046">
    <property type="entry name" value="MurCDEF_CellWall_CoF430Synth"/>
</dbReference>
<dbReference type="EC" id="6.3.2.10" evidence="10 11"/>
<dbReference type="RefSeq" id="WP_023174160.1">
    <property type="nucleotide sequence ID" value="NC_022600.1"/>
</dbReference>
<evidence type="ECO:0000313" key="16">
    <source>
        <dbReference type="Proteomes" id="UP000017396"/>
    </source>
</evidence>
<dbReference type="Pfam" id="PF02875">
    <property type="entry name" value="Mur_ligase_C"/>
    <property type="match status" value="1"/>
</dbReference>
<dbReference type="EMBL" id="CP003587">
    <property type="protein sequence ID" value="AGY58952.1"/>
    <property type="molecule type" value="Genomic_DNA"/>
</dbReference>
<dbReference type="InterPro" id="IPR004101">
    <property type="entry name" value="Mur_ligase_C"/>
</dbReference>
<dbReference type="Pfam" id="PF01225">
    <property type="entry name" value="Mur_ligase"/>
    <property type="match status" value="1"/>
</dbReference>
<evidence type="ECO:0000256" key="8">
    <source>
        <dbReference type="ARBA" id="ARBA00023306"/>
    </source>
</evidence>
<evidence type="ECO:0000256" key="11">
    <source>
        <dbReference type="RuleBase" id="RU004136"/>
    </source>
</evidence>
<keyword evidence="9 10" id="KW-0961">Cell wall biogenesis/degradation</keyword>
<evidence type="ECO:0000256" key="3">
    <source>
        <dbReference type="ARBA" id="ARBA00022618"/>
    </source>
</evidence>
<dbReference type="eggNOG" id="COG0770">
    <property type="taxonomic scope" value="Bacteria"/>
</dbReference>
<dbReference type="SUPFAM" id="SSF53244">
    <property type="entry name" value="MurD-like peptide ligases, peptide-binding domain"/>
    <property type="match status" value="1"/>
</dbReference>
<evidence type="ECO:0000256" key="5">
    <source>
        <dbReference type="ARBA" id="ARBA00022840"/>
    </source>
</evidence>
<sequence>MFTIETAALGALLAAVLGGGQLPERVWGVSTDTRSLGAGSLFVALRGERFDGHDYVGQAFEQGAILAIVERPVPQPHLLVADTLIAYQALARWWREHFALPVVAVTGSVGKTTTRELIRAVLATAGPVLAPPKNENNDVGVPKLLLGLNAAHRFCVVEMGMRGPGEIDRLARCALPTVGLITNIGSAHIGRLGSYEAIAAAKCELLAALATDIGVAILNAEDERLLATARRFWGGRVQTFGLEGSDADLTGHFDGQLLWVRGVPFVPPLPGRHNLLNFIAALAVAVQLGLDLEQVRSGLKDLQLPEGRSRLLTLSEDIQLIDETYNSAPESARAALEWLAQLPGGRRIAVLGQMRELGDFSYALHHRLGKQCRALGIDELVVLEAGEDTAALLAGAQGMASTSLPDHRTIATYLAATAQPGDRILFKASRAVGLEVALTHLQQLLQDEKS</sequence>
<keyword evidence="4 10" id="KW-0547">Nucleotide-binding</keyword>
<gene>
    <name evidence="10 15" type="primary">murF</name>
    <name evidence="15" type="ORF">GKIL_2706</name>
</gene>
<evidence type="ECO:0000256" key="7">
    <source>
        <dbReference type="ARBA" id="ARBA00022984"/>
    </source>
</evidence>
<dbReference type="GO" id="GO:0008360">
    <property type="term" value="P:regulation of cell shape"/>
    <property type="evidence" value="ECO:0007669"/>
    <property type="project" value="UniProtKB-KW"/>
</dbReference>
<evidence type="ECO:0000256" key="9">
    <source>
        <dbReference type="ARBA" id="ARBA00023316"/>
    </source>
</evidence>
<dbReference type="KEGG" id="glj:GKIL_2706"/>
<evidence type="ECO:0000259" key="14">
    <source>
        <dbReference type="Pfam" id="PF08245"/>
    </source>
</evidence>
<dbReference type="PANTHER" id="PTHR43024:SF1">
    <property type="entry name" value="UDP-N-ACETYLMURAMOYL-TRIPEPTIDE--D-ALANYL-D-ALANINE LIGASE"/>
    <property type="match status" value="1"/>
</dbReference>
<dbReference type="Gene3D" id="3.40.1390.10">
    <property type="entry name" value="MurE/MurF, N-terminal domain"/>
    <property type="match status" value="1"/>
</dbReference>
<comment type="catalytic activity">
    <reaction evidence="10 11">
        <text>D-alanyl-D-alanine + UDP-N-acetyl-alpha-D-muramoyl-L-alanyl-gamma-D-glutamyl-meso-2,6-diaminopimelate + ATP = UDP-N-acetyl-alpha-D-muramoyl-L-alanyl-gamma-D-glutamyl-meso-2,6-diaminopimeloyl-D-alanyl-D-alanine + ADP + phosphate + H(+)</text>
        <dbReference type="Rhea" id="RHEA:28374"/>
        <dbReference type="ChEBI" id="CHEBI:15378"/>
        <dbReference type="ChEBI" id="CHEBI:30616"/>
        <dbReference type="ChEBI" id="CHEBI:43474"/>
        <dbReference type="ChEBI" id="CHEBI:57822"/>
        <dbReference type="ChEBI" id="CHEBI:61386"/>
        <dbReference type="ChEBI" id="CHEBI:83905"/>
        <dbReference type="ChEBI" id="CHEBI:456216"/>
        <dbReference type="EC" id="6.3.2.10"/>
    </reaction>
</comment>
<dbReference type="NCBIfam" id="TIGR01143">
    <property type="entry name" value="murF"/>
    <property type="match status" value="1"/>
</dbReference>
<dbReference type="PANTHER" id="PTHR43024">
    <property type="entry name" value="UDP-N-ACETYLMURAMOYL-TRIPEPTIDE--D-ALANYL-D-ALANINE LIGASE"/>
    <property type="match status" value="1"/>
</dbReference>
<dbReference type="GO" id="GO:0005524">
    <property type="term" value="F:ATP binding"/>
    <property type="evidence" value="ECO:0007669"/>
    <property type="project" value="UniProtKB-UniRule"/>
</dbReference>
<dbReference type="SUPFAM" id="SSF63418">
    <property type="entry name" value="MurE/MurF N-terminal domain"/>
    <property type="match status" value="1"/>
</dbReference>
<reference evidence="15 16" key="1">
    <citation type="journal article" date="2013" name="PLoS ONE">
        <title>Cultivation and Complete Genome Sequencing of Gloeobacter kilaueensis sp. nov., from a Lava Cave in Kilauea Caldera, Hawai'i.</title>
        <authorList>
            <person name="Saw J.H."/>
            <person name="Schatz M."/>
            <person name="Brown M.V."/>
            <person name="Kunkel D.D."/>
            <person name="Foster J.S."/>
            <person name="Shick H."/>
            <person name="Christensen S."/>
            <person name="Hou S."/>
            <person name="Wan X."/>
            <person name="Donachie S.P."/>
        </authorList>
    </citation>
    <scope>NUCLEOTIDE SEQUENCE [LARGE SCALE GENOMIC DNA]</scope>
    <source>
        <strain evidence="16">JS</strain>
    </source>
</reference>
<feature type="domain" description="Mur ligase central" evidence="14">
    <location>
        <begin position="105"/>
        <end position="285"/>
    </location>
</feature>
<evidence type="ECO:0000256" key="2">
    <source>
        <dbReference type="ARBA" id="ARBA00022598"/>
    </source>
</evidence>
<evidence type="ECO:0000256" key="4">
    <source>
        <dbReference type="ARBA" id="ARBA00022741"/>
    </source>
</evidence>
<keyword evidence="5 10" id="KW-0067">ATP-binding</keyword>
<dbReference type="PATRIC" id="fig|1183438.3.peg.2666"/>
<dbReference type="Pfam" id="PF08245">
    <property type="entry name" value="Mur_ligase_M"/>
    <property type="match status" value="1"/>
</dbReference>
<evidence type="ECO:0000256" key="10">
    <source>
        <dbReference type="HAMAP-Rule" id="MF_02019"/>
    </source>
</evidence>
<keyword evidence="1 10" id="KW-0963">Cytoplasm</keyword>
<dbReference type="InterPro" id="IPR036565">
    <property type="entry name" value="Mur-like_cat_sf"/>
</dbReference>
<dbReference type="Proteomes" id="UP000017396">
    <property type="component" value="Chromosome"/>
</dbReference>
<evidence type="ECO:0000259" key="13">
    <source>
        <dbReference type="Pfam" id="PF02875"/>
    </source>
</evidence>
<dbReference type="Gene3D" id="3.40.1190.10">
    <property type="entry name" value="Mur-like, catalytic domain"/>
    <property type="match status" value="1"/>
</dbReference>
<protein>
    <recommendedName>
        <fullName evidence="10 11">UDP-N-acetylmuramoyl-tripeptide--D-alanyl-D-alanine ligase</fullName>
        <ecNumber evidence="10 11">6.3.2.10</ecNumber>
    </recommendedName>
    <alternativeName>
        <fullName evidence="10">D-alanyl-D-alanine-adding enzyme</fullName>
    </alternativeName>
</protein>
<keyword evidence="6 10" id="KW-0133">Cell shape</keyword>
<comment type="function">
    <text evidence="10 11">Involved in cell wall formation. Catalyzes the final step in the synthesis of UDP-N-acetylmuramoyl-pentapeptide, the precursor of murein.</text>
</comment>
<evidence type="ECO:0000313" key="15">
    <source>
        <dbReference type="EMBL" id="AGY58952.1"/>
    </source>
</evidence>
<dbReference type="InterPro" id="IPR005863">
    <property type="entry name" value="UDP-N-AcMur_synth"/>
</dbReference>
<dbReference type="InterPro" id="IPR013221">
    <property type="entry name" value="Mur_ligase_cen"/>
</dbReference>
<dbReference type="GO" id="GO:0008766">
    <property type="term" value="F:UDP-N-acetylmuramoylalanyl-D-glutamyl-2,6-diaminopimelate-D-alanyl-D-alanine ligase activity"/>
    <property type="evidence" value="ECO:0007669"/>
    <property type="project" value="RHEA"/>
</dbReference>
<dbReference type="GO" id="GO:0009252">
    <property type="term" value="P:peptidoglycan biosynthetic process"/>
    <property type="evidence" value="ECO:0007669"/>
    <property type="project" value="UniProtKB-UniRule"/>
</dbReference>
<accession>U5QIZ6</accession>
<organism evidence="15 16">
    <name type="scientific">Gloeobacter kilaueensis (strain ATCC BAA-2537 / CCAP 1431/1 / ULC 316 / JS1)</name>
    <dbReference type="NCBI Taxonomy" id="1183438"/>
    <lineage>
        <taxon>Bacteria</taxon>
        <taxon>Bacillati</taxon>
        <taxon>Cyanobacteriota</taxon>
        <taxon>Cyanophyceae</taxon>
        <taxon>Gloeobacterales</taxon>
        <taxon>Gloeobacteraceae</taxon>
        <taxon>Gloeobacter</taxon>
    </lineage>
</organism>
<comment type="similarity">
    <text evidence="10">Belongs to the MurCDEF family. MurF subfamily.</text>
</comment>